<dbReference type="EMBL" id="WQLA01000005">
    <property type="protein sequence ID" value="MVN92089.1"/>
    <property type="molecule type" value="Genomic_DNA"/>
</dbReference>
<evidence type="ECO:0000256" key="3">
    <source>
        <dbReference type="ARBA" id="ARBA00022516"/>
    </source>
</evidence>
<protein>
    <submittedName>
        <fullName evidence="14">Acyl-CoA desaturase</fullName>
    </submittedName>
</protein>
<dbReference type="GO" id="GO:0016020">
    <property type="term" value="C:membrane"/>
    <property type="evidence" value="ECO:0007669"/>
    <property type="project" value="UniProtKB-SubCell"/>
</dbReference>
<reference evidence="14 15" key="1">
    <citation type="submission" date="2019-12" db="EMBL/GenBank/DDBJ databases">
        <title>Mucilaginibacter sp. HME9299 genome sequencing and assembly.</title>
        <authorList>
            <person name="Kang H."/>
            <person name="Kim H."/>
            <person name="Joh K."/>
        </authorList>
    </citation>
    <scope>NUCLEOTIDE SEQUENCE [LARGE SCALE GENOMIC DNA]</scope>
    <source>
        <strain evidence="14 15">HME9299</strain>
    </source>
</reference>
<organism evidence="14 15">
    <name type="scientific">Mucilaginibacter aquatilis</name>
    <dbReference type="NCBI Taxonomy" id="1517760"/>
    <lineage>
        <taxon>Bacteria</taxon>
        <taxon>Pseudomonadati</taxon>
        <taxon>Bacteroidota</taxon>
        <taxon>Sphingobacteriia</taxon>
        <taxon>Sphingobacteriales</taxon>
        <taxon>Sphingobacteriaceae</taxon>
        <taxon>Mucilaginibacter</taxon>
    </lineage>
</organism>
<comment type="subcellular location">
    <subcellularLocation>
        <location evidence="1">Membrane</location>
        <topology evidence="1">Multi-pass membrane protein</topology>
    </subcellularLocation>
</comment>
<keyword evidence="15" id="KW-1185">Reference proteome</keyword>
<evidence type="ECO:0000256" key="10">
    <source>
        <dbReference type="ARBA" id="ARBA00023136"/>
    </source>
</evidence>
<keyword evidence="11" id="KW-0275">Fatty acid biosynthesis</keyword>
<dbReference type="InterPro" id="IPR015876">
    <property type="entry name" value="Acyl-CoA_DS"/>
</dbReference>
<feature type="transmembrane region" description="Helical" evidence="12">
    <location>
        <begin position="6"/>
        <end position="23"/>
    </location>
</feature>
<keyword evidence="3" id="KW-0444">Lipid biosynthesis</keyword>
<comment type="caution">
    <text evidence="14">The sequence shown here is derived from an EMBL/GenBank/DDBJ whole genome shotgun (WGS) entry which is preliminary data.</text>
</comment>
<evidence type="ECO:0000259" key="13">
    <source>
        <dbReference type="Pfam" id="PF00487"/>
    </source>
</evidence>
<evidence type="ECO:0000256" key="4">
    <source>
        <dbReference type="ARBA" id="ARBA00022692"/>
    </source>
</evidence>
<evidence type="ECO:0000256" key="9">
    <source>
        <dbReference type="ARBA" id="ARBA00023098"/>
    </source>
</evidence>
<keyword evidence="5" id="KW-0276">Fatty acid metabolism</keyword>
<name>A0A6I4IFD4_9SPHI</name>
<evidence type="ECO:0000256" key="2">
    <source>
        <dbReference type="ARBA" id="ARBA00008749"/>
    </source>
</evidence>
<dbReference type="GO" id="GO:0016717">
    <property type="term" value="F:oxidoreductase activity, acting on paired donors, with oxidation of a pair of donors resulting in the reduction of molecular oxygen to two molecules of water"/>
    <property type="evidence" value="ECO:0007669"/>
    <property type="project" value="InterPro"/>
</dbReference>
<dbReference type="GO" id="GO:0006633">
    <property type="term" value="P:fatty acid biosynthetic process"/>
    <property type="evidence" value="ECO:0007669"/>
    <property type="project" value="UniProtKB-KW"/>
</dbReference>
<evidence type="ECO:0000256" key="12">
    <source>
        <dbReference type="SAM" id="Phobius"/>
    </source>
</evidence>
<proteinExistence type="inferred from homology"/>
<dbReference type="PANTHER" id="PTHR11351:SF31">
    <property type="entry name" value="DESATURASE 1, ISOFORM A-RELATED"/>
    <property type="match status" value="1"/>
</dbReference>
<comment type="similarity">
    <text evidence="2">Belongs to the fatty acid desaturase type 2 family.</text>
</comment>
<dbReference type="InterPro" id="IPR005804">
    <property type="entry name" value="FA_desaturase_dom"/>
</dbReference>
<dbReference type="AlphaFoldDB" id="A0A6I4IFD4"/>
<keyword evidence="7" id="KW-0560">Oxidoreductase</keyword>
<dbReference type="RefSeq" id="WP_295770015.1">
    <property type="nucleotide sequence ID" value="NZ_WQLA01000005.1"/>
</dbReference>
<dbReference type="Pfam" id="PF00487">
    <property type="entry name" value="FA_desaturase"/>
    <property type="match status" value="1"/>
</dbReference>
<evidence type="ECO:0000256" key="11">
    <source>
        <dbReference type="ARBA" id="ARBA00023160"/>
    </source>
</evidence>
<feature type="domain" description="Fatty acid desaturase" evidence="13">
    <location>
        <begin position="6"/>
        <end position="229"/>
    </location>
</feature>
<keyword evidence="8" id="KW-0408">Iron</keyword>
<keyword evidence="9" id="KW-0443">Lipid metabolism</keyword>
<feature type="transmembrane region" description="Helical" evidence="12">
    <location>
        <begin position="131"/>
        <end position="151"/>
    </location>
</feature>
<evidence type="ECO:0000256" key="5">
    <source>
        <dbReference type="ARBA" id="ARBA00022832"/>
    </source>
</evidence>
<evidence type="ECO:0000313" key="15">
    <source>
        <dbReference type="Proteomes" id="UP000434850"/>
    </source>
</evidence>
<gene>
    <name evidence="14" type="ORF">GO816_13215</name>
</gene>
<evidence type="ECO:0000256" key="8">
    <source>
        <dbReference type="ARBA" id="ARBA00023004"/>
    </source>
</evidence>
<evidence type="ECO:0000256" key="6">
    <source>
        <dbReference type="ARBA" id="ARBA00022989"/>
    </source>
</evidence>
<evidence type="ECO:0000256" key="7">
    <source>
        <dbReference type="ARBA" id="ARBA00023002"/>
    </source>
</evidence>
<dbReference type="PANTHER" id="PTHR11351">
    <property type="entry name" value="ACYL-COA DESATURASE"/>
    <property type="match status" value="1"/>
</dbReference>
<keyword evidence="6 12" id="KW-1133">Transmembrane helix</keyword>
<sequence>MIIVIFFVAHWFLSLFFQTFYLHRYAAHKMYSTPKFTERVFHFLTFVTQGSSFLNPRAYAIMHREHHAYSDTEKDPHSPHFFTDVFQMMYRTAISFRLYEKRVKEPDAQFKGNYPEWRLIDYYGSHMITRIGFGLLYAAFYAAFATAWWQWLLLPLQFIMGPLHGAIVNWCGHKYGYSNFDNGDKSKNTTPFDFLMLGELFQNNHHKRPNSPNFGARWFEIDPVYPVMKMMHWMRIIKLRKPVAA</sequence>
<keyword evidence="4 12" id="KW-0812">Transmembrane</keyword>
<dbReference type="CDD" id="cd03505">
    <property type="entry name" value="Delta9-FADS-like"/>
    <property type="match status" value="1"/>
</dbReference>
<dbReference type="Proteomes" id="UP000434850">
    <property type="component" value="Unassembled WGS sequence"/>
</dbReference>
<evidence type="ECO:0000313" key="14">
    <source>
        <dbReference type="EMBL" id="MVN92089.1"/>
    </source>
</evidence>
<keyword evidence="10 12" id="KW-0472">Membrane</keyword>
<accession>A0A6I4IFD4</accession>
<evidence type="ECO:0000256" key="1">
    <source>
        <dbReference type="ARBA" id="ARBA00004141"/>
    </source>
</evidence>